<keyword evidence="18" id="KW-1185">Reference proteome</keyword>
<dbReference type="OrthoDB" id="952271at2759"/>
<feature type="region of interest" description="Disordered" evidence="13">
    <location>
        <begin position="373"/>
        <end position="395"/>
    </location>
</feature>
<gene>
    <name evidence="17" type="ORF">Bfra_004196</name>
</gene>
<dbReference type="Pfam" id="PF08740">
    <property type="entry name" value="BCS1_N"/>
    <property type="match status" value="1"/>
</dbReference>
<feature type="region of interest" description="Disordered" evidence="13">
    <location>
        <begin position="1"/>
        <end position="22"/>
    </location>
</feature>
<keyword evidence="8" id="KW-0496">Mitochondrion</keyword>
<dbReference type="GO" id="GO:0005743">
    <property type="term" value="C:mitochondrial inner membrane"/>
    <property type="evidence" value="ECO:0007669"/>
    <property type="project" value="UniProtKB-SubCell"/>
</dbReference>
<feature type="compositionally biased region" description="Polar residues" evidence="13">
    <location>
        <begin position="1297"/>
        <end position="1311"/>
    </location>
</feature>
<dbReference type="PROSITE" id="PS00972">
    <property type="entry name" value="USP_1"/>
    <property type="match status" value="1"/>
</dbReference>
<keyword evidence="9" id="KW-0378">Hydrolase</keyword>
<accession>A0A8H6AVI6</accession>
<dbReference type="SUPFAM" id="SSF52540">
    <property type="entry name" value="P-loop containing nucleoside triphosphate hydrolases"/>
    <property type="match status" value="1"/>
</dbReference>
<dbReference type="InterPro" id="IPR027417">
    <property type="entry name" value="P-loop_NTPase"/>
</dbReference>
<dbReference type="Proteomes" id="UP000531561">
    <property type="component" value="Unassembled WGS sequence"/>
</dbReference>
<evidence type="ECO:0000256" key="2">
    <source>
        <dbReference type="ARBA" id="ARBA00004434"/>
    </source>
</evidence>
<feature type="compositionally biased region" description="Acidic residues" evidence="13">
    <location>
        <begin position="378"/>
        <end position="390"/>
    </location>
</feature>
<feature type="compositionally biased region" description="Basic residues" evidence="13">
    <location>
        <begin position="1904"/>
        <end position="1924"/>
    </location>
</feature>
<dbReference type="PANTHER" id="PTHR21646:SF24">
    <property type="entry name" value="UBIQUITIN CARBOXYL-TERMINAL HYDROLASE"/>
    <property type="match status" value="1"/>
</dbReference>
<dbReference type="InterPro" id="IPR003960">
    <property type="entry name" value="ATPase_AAA_CS"/>
</dbReference>
<feature type="compositionally biased region" description="Polar residues" evidence="13">
    <location>
        <begin position="2172"/>
        <end position="2181"/>
    </location>
</feature>
<feature type="compositionally biased region" description="Basic and acidic residues" evidence="13">
    <location>
        <begin position="2376"/>
        <end position="2386"/>
    </location>
</feature>
<dbReference type="SUPFAM" id="SSF54001">
    <property type="entry name" value="Cysteine proteinases"/>
    <property type="match status" value="1"/>
</dbReference>
<evidence type="ECO:0000256" key="8">
    <source>
        <dbReference type="ARBA" id="ARBA00022792"/>
    </source>
</evidence>
<dbReference type="GO" id="GO:0005524">
    <property type="term" value="F:ATP binding"/>
    <property type="evidence" value="ECO:0007669"/>
    <property type="project" value="UniProtKB-KW"/>
</dbReference>
<feature type="coiled-coil region" evidence="12">
    <location>
        <begin position="540"/>
        <end position="569"/>
    </location>
</feature>
<keyword evidence="14" id="KW-0812">Transmembrane</keyword>
<dbReference type="GO" id="GO:0016887">
    <property type="term" value="F:ATP hydrolysis activity"/>
    <property type="evidence" value="ECO:0007669"/>
    <property type="project" value="InterPro"/>
</dbReference>
<feature type="region of interest" description="Disordered" evidence="13">
    <location>
        <begin position="1697"/>
        <end position="1728"/>
    </location>
</feature>
<name>A0A8H6AVI6_9HELO</name>
<protein>
    <recommendedName>
        <fullName evidence="4">ubiquitinyl hydrolase 1</fullName>
        <ecNumber evidence="4">3.4.19.12</ecNumber>
    </recommendedName>
</protein>
<feature type="region of interest" description="Disordered" evidence="13">
    <location>
        <begin position="2279"/>
        <end position="2308"/>
    </location>
</feature>
<feature type="compositionally biased region" description="Low complexity" evidence="13">
    <location>
        <begin position="495"/>
        <end position="514"/>
    </location>
</feature>
<comment type="caution">
    <text evidence="17">The sequence shown here is derived from an EMBL/GenBank/DDBJ whole genome shotgun (WGS) entry which is preliminary data.</text>
</comment>
<evidence type="ECO:0000256" key="13">
    <source>
        <dbReference type="SAM" id="MobiDB-lite"/>
    </source>
</evidence>
<evidence type="ECO:0000256" key="1">
    <source>
        <dbReference type="ARBA" id="ARBA00000707"/>
    </source>
</evidence>
<feature type="region of interest" description="Disordered" evidence="13">
    <location>
        <begin position="2367"/>
        <end position="2386"/>
    </location>
</feature>
<feature type="region of interest" description="Disordered" evidence="13">
    <location>
        <begin position="838"/>
        <end position="911"/>
    </location>
</feature>
<dbReference type="InterPro" id="IPR035927">
    <property type="entry name" value="DUSP-like_sf"/>
</dbReference>
<dbReference type="InterPro" id="IPR038765">
    <property type="entry name" value="Papain-like_cys_pep_sf"/>
</dbReference>
<dbReference type="InterPro" id="IPR028889">
    <property type="entry name" value="USP"/>
</dbReference>
<keyword evidence="8" id="KW-0999">Mitochondrion inner membrane</keyword>
<keyword evidence="14" id="KW-0472">Membrane</keyword>
<dbReference type="Gene3D" id="3.40.50.300">
    <property type="entry name" value="P-loop containing nucleotide triphosphate hydrolases"/>
    <property type="match status" value="1"/>
</dbReference>
<feature type="compositionally biased region" description="Basic residues" evidence="13">
    <location>
        <begin position="524"/>
        <end position="533"/>
    </location>
</feature>
<evidence type="ECO:0000313" key="18">
    <source>
        <dbReference type="Proteomes" id="UP000531561"/>
    </source>
</evidence>
<feature type="region of interest" description="Disordered" evidence="13">
    <location>
        <begin position="2161"/>
        <end position="2183"/>
    </location>
</feature>
<reference evidence="17 18" key="1">
    <citation type="journal article" date="2020" name="Phytopathology">
        <title>A high-quality genome resource of Botrytis fragariae, a new and rapidly spreading fungal pathogen causing strawberry gray mold in the U.S.A.</title>
        <authorList>
            <person name="Wu Y."/>
            <person name="Saski C.A."/>
            <person name="Schnabel G."/>
            <person name="Xiao S."/>
            <person name="Hu M."/>
        </authorList>
    </citation>
    <scope>NUCLEOTIDE SEQUENCE [LARGE SCALE GENOMIC DNA]</scope>
    <source>
        <strain evidence="17 18">BVB16</strain>
    </source>
</reference>
<feature type="region of interest" description="Disordered" evidence="13">
    <location>
        <begin position="1291"/>
        <end position="1324"/>
    </location>
</feature>
<dbReference type="Pfam" id="PF00004">
    <property type="entry name" value="AAA"/>
    <property type="match status" value="2"/>
</dbReference>
<dbReference type="InterPro" id="IPR018200">
    <property type="entry name" value="USP_CS"/>
</dbReference>
<dbReference type="PROSITE" id="PS00674">
    <property type="entry name" value="AAA"/>
    <property type="match status" value="1"/>
</dbReference>
<dbReference type="Pfam" id="PF06337">
    <property type="entry name" value="DUSP"/>
    <property type="match status" value="1"/>
</dbReference>
<evidence type="ECO:0000256" key="4">
    <source>
        <dbReference type="ARBA" id="ARBA00012759"/>
    </source>
</evidence>
<feature type="region of interest" description="Disordered" evidence="13">
    <location>
        <begin position="1819"/>
        <end position="1945"/>
    </location>
</feature>
<evidence type="ECO:0000256" key="10">
    <source>
        <dbReference type="ARBA" id="ARBA00022807"/>
    </source>
</evidence>
<keyword evidence="14" id="KW-1133">Transmembrane helix</keyword>
<sequence>MNGSVPHDTMGNPGHHPAGDTTGQATYGYSQPHIIDMFFPGFSLFATALKNYTSIDLNIYIPMLMILGMLVFCWQYLEAWFWVELDAHFMSTADVRIDDEMYNMVMAWVSEQPFAQRSRHFVANTNLNSRMWFMWNFNENDEEKEEEDDDFEIDEDGNPVPKKASEKEKKVRFTPSFGTHYFWYKRRLLQFRRSQTASLNNSAASEREEISISSFGRNPRILKELLDECRQAFIKNDENKTIIYRGGAKGGSFGEPGWTRLLSRTSRPFSTVVLDDVVKQNIIADMKDYLHPYTKRWYSNRGIPYRRGYLLHGPPGTGKSSLSFAIAGYFKLKIYIVSLNSGSMNEETLSTLFAELPKQCVVLLEDIDTAGLTHTRDDNEDEEGFEFDEEAGPKSPLTKATKAMEAMTKKNGGKDQSGKISLSALLNVIDGVASQEGRILIMTTNHIEKLDEALIRPGRVDMTVHFDLATKENMEQIFKSIYATLEGDYPELKSSESGSSDDGSVKSGSSRGRSPQSVVPVNKRGMHKKKPRSPSKERRIQAELDRIIAAEEEQRRIEDEERIAKLAKLFSEKVPEAKFSPAEIQGYLLKHKRNAEDAVEGAEQWVKEREEEKERAKLKESEEREKREKEKAKLEKEIENLKRGKEAEEGDGGEEDEDEEGDSEKVVKEVEAIREQTEMVKKEVEALKDEVFDGMEKNIQKMEKAGIKLKDIEMATGKKDTHKSNVEIVEYAETGSQTARERQRLLAFTTSSTKKRKLSSQIVPGIETDRGPDFPISSVEGRESQSPTDLPLFDTSAQEIHRAESLPPHTIPSNRLPSSLFITGDHIPSAASSPTGAYADLSLDSDKGGELTSNKNRRRFPSEAFESEQRGKSPRHRAIMGGAEDMPQRSSSPLKRPASELEPDVPLSSQKEDVDMVMVPDTQEDPEIVIAAPTAIRAVSMDMLRDESTKEDGAQSVPATENAQSIDPKTEIPPIDVQVATVTSLIRAARDGPLTEGDRTYLVSRKWLEKVTSNTSEARAKSKKVVEEKIGPVDNSNIIQQIIPQPGREDFVQLKHGIGEDLFELFPGDAWNMVLEWHDIVTGTKPIVRFAHNTNPDKGPNAIANVAYEYHPPIFHIHRVWSELGDKVDAAIKSANPDAPVVVARGCGVPIKQKIRLWRVPRTLPAADPTLSSVNGAATPPSSRPGTPAVDTNGTAPEVQDSWKKLLLGVADFTKVERDSGRMKVDFEDSTVNDNYNGNLNLGQLGLGDDQAIVIDELVEGKDGFVSNTRASPNGKVNGVGRKINSSIIVSSQNNSGRNSPAPSSGYNLRSFNRKTKNGRTPGTVGLGNLGNTCYMNSALQCVRSVEELTKYFVHDVYKEELNSDNPLGHGGCVAKAYADLLKEIYKEPAPVSVQPRNFKNTVSRFATQFSGYGQQDSQEFIGFLLDGLQEDLSRVRKKPYIEKPDSTDEMIGNPEAIREMATKVWDITKQRDDSVIADLFTGMYKSTLVCPHCDKVSITFDPFNNMTLQLPIENIWTRVVNFFPLNDKPVSIVIEMDKHASVGTLKRIVSQKVGVPAERIFSCEVYEGKFYKWYLDHEVASEAIEGAKDIANFYELETIPTNLPKDSGNKHTGFNKNNSGDNEHLPWDSPEAEKLLVPVFHRRPKRERFGKKPPSGSWELTVTPHFIVLNSNEARSEEAIKRKLLEKVATFTTWPSINEESDPSSASESIDPDLVVTTGSDADSSGDGKFVAQSLDGEDELVDVAMKDSNPVPESTEQSPNAPLKVFNSRRPKWVDPAEFLSPELQNLFEISYIVDAKGGIPTAWAVSLESTRYPKISERSPQVHQINEDDNSNDYDAVDSTSGSVSSKSSRESSDDTNGFAPSMTRMNEENTSDDDALKPISPQRALPVRPAAPKSGARVGPKNKRRTRNMKTYSKKGKSVARKREQSEAGSEQNAPDDGPLIRLGEGVAVDWNEDAWETLFGSYNDSDHFRGRPTYENPPTLVDSHLDSKRQARESRRKQGITLEDCLDEFGKEEILSEMDTWYCPRCKEHRRASKKFEIWRTPDILIMHLKRFSASGFQRNKLVDHVDFPIEGLDLSSRVIEAQDGKEEIYDLIAVDDHYGGMGGGHYTAFAKNLSDQKWYEYNDSSVSETKNLNSMVTKNAYLLFYRRRSSEPLGGRFGEGRRLGENSSQHGSPSALTGVGAALRRPELGSEDGEAMTTVNLQALERVPLDNDDNQGDEPFFDNHTYPPSYSDVQASTETDEAIDISDQNNVAPSLHQQTWGFQAFNHNSPTFASGAASEAGEAGSLYGSDGIEHGSNPDQATKDERELEFNAAMVDEDYQEENFIPDTDVEGPNPLDVMAISNAVKQRNRAEQHNYEIPVETAEDEEPATEIHVEEGEGV</sequence>
<dbReference type="InterPro" id="IPR003593">
    <property type="entry name" value="AAA+_ATPase"/>
</dbReference>
<dbReference type="EC" id="3.4.19.12" evidence="4"/>
<dbReference type="EMBL" id="JABFCT010000007">
    <property type="protein sequence ID" value="KAF5874190.1"/>
    <property type="molecule type" value="Genomic_DNA"/>
</dbReference>
<feature type="region of interest" description="Disordered" evidence="13">
    <location>
        <begin position="1971"/>
        <end position="2001"/>
    </location>
</feature>
<dbReference type="SUPFAM" id="SSF143791">
    <property type="entry name" value="DUSP-like"/>
    <property type="match status" value="1"/>
</dbReference>
<dbReference type="Gene3D" id="3.30.2230.10">
    <property type="entry name" value="DUSP-like"/>
    <property type="match status" value="1"/>
</dbReference>
<feature type="region of interest" description="Disordered" evidence="13">
    <location>
        <begin position="948"/>
        <end position="969"/>
    </location>
</feature>
<dbReference type="RefSeq" id="XP_037193136.1">
    <property type="nucleotide sequence ID" value="XM_037334602.1"/>
</dbReference>
<feature type="compositionally biased region" description="Basic and acidic residues" evidence="13">
    <location>
        <begin position="605"/>
        <end position="647"/>
    </location>
</feature>
<evidence type="ECO:0000256" key="14">
    <source>
        <dbReference type="SAM" id="Phobius"/>
    </source>
</evidence>
<feature type="compositionally biased region" description="Polar residues" evidence="13">
    <location>
        <begin position="1697"/>
        <end position="1709"/>
    </location>
</feature>
<keyword evidence="11" id="KW-0067">ATP-binding</keyword>
<dbReference type="InterPro" id="IPR006615">
    <property type="entry name" value="Pept_C19_DUSP"/>
</dbReference>
<proteinExistence type="inferred from homology"/>
<evidence type="ECO:0000256" key="7">
    <source>
        <dbReference type="ARBA" id="ARBA00022786"/>
    </source>
</evidence>
<dbReference type="PROSITE" id="PS51283">
    <property type="entry name" value="DUSP"/>
    <property type="match status" value="1"/>
</dbReference>
<dbReference type="SMART" id="SM01024">
    <property type="entry name" value="BCS1_N"/>
    <property type="match status" value="1"/>
</dbReference>
<dbReference type="Pfam" id="PF25426">
    <property type="entry name" value="AAA_lid_BCS1"/>
    <property type="match status" value="1"/>
</dbReference>
<keyword evidence="6" id="KW-0547">Nucleotide-binding</keyword>
<comment type="subcellular location">
    <subcellularLocation>
        <location evidence="2">Mitochondrion inner membrane</location>
        <topology evidence="2">Single-pass membrane protein</topology>
    </subcellularLocation>
</comment>
<feature type="transmembrane region" description="Helical" evidence="14">
    <location>
        <begin position="59"/>
        <end position="77"/>
    </location>
</feature>
<feature type="domain" description="DUSP" evidence="16">
    <location>
        <begin position="973"/>
        <end position="1092"/>
    </location>
</feature>
<keyword evidence="5" id="KW-0645">Protease</keyword>
<feature type="region of interest" description="Disordered" evidence="13">
    <location>
        <begin position="757"/>
        <end position="791"/>
    </location>
</feature>
<dbReference type="GeneID" id="59258294"/>
<dbReference type="InterPro" id="IPR001394">
    <property type="entry name" value="Peptidase_C19_UCH"/>
</dbReference>
<feature type="region of interest" description="Disordered" evidence="13">
    <location>
        <begin position="1605"/>
        <end position="1629"/>
    </location>
</feature>
<feature type="compositionally biased region" description="Acidic residues" evidence="13">
    <location>
        <begin position="145"/>
        <end position="157"/>
    </location>
</feature>
<dbReference type="InterPro" id="IPR057495">
    <property type="entry name" value="AAA_lid_BCS1"/>
</dbReference>
<feature type="domain" description="USP" evidence="15">
    <location>
        <begin position="1325"/>
        <end position="2154"/>
    </location>
</feature>
<keyword evidence="7" id="KW-0833">Ubl conjugation pathway</keyword>
<feature type="region of interest" description="Disordered" evidence="13">
    <location>
        <begin position="145"/>
        <end position="167"/>
    </location>
</feature>
<dbReference type="Pfam" id="PF00443">
    <property type="entry name" value="UCH"/>
    <property type="match status" value="1"/>
</dbReference>
<dbReference type="PROSITE" id="PS50235">
    <property type="entry name" value="USP_3"/>
    <property type="match status" value="1"/>
</dbReference>
<evidence type="ECO:0000256" key="11">
    <source>
        <dbReference type="ARBA" id="ARBA00022840"/>
    </source>
</evidence>
<feature type="compositionally biased region" description="Acidic residues" evidence="13">
    <location>
        <begin position="1830"/>
        <end position="1839"/>
    </location>
</feature>
<organism evidence="17 18">
    <name type="scientific">Botrytis fragariae</name>
    <dbReference type="NCBI Taxonomy" id="1964551"/>
    <lineage>
        <taxon>Eukaryota</taxon>
        <taxon>Fungi</taxon>
        <taxon>Dikarya</taxon>
        <taxon>Ascomycota</taxon>
        <taxon>Pezizomycotina</taxon>
        <taxon>Leotiomycetes</taxon>
        <taxon>Helotiales</taxon>
        <taxon>Sclerotiniaceae</taxon>
        <taxon>Botrytis</taxon>
    </lineage>
</organism>
<evidence type="ECO:0000313" key="17">
    <source>
        <dbReference type="EMBL" id="KAF5874190.1"/>
    </source>
</evidence>
<comment type="similarity">
    <text evidence="3">Belongs to the peptidase C19 family.</text>
</comment>
<keyword evidence="10" id="KW-0788">Thiol protease</keyword>
<keyword evidence="12" id="KW-0175">Coiled coil</keyword>
<evidence type="ECO:0000259" key="15">
    <source>
        <dbReference type="PROSITE" id="PS50235"/>
    </source>
</evidence>
<feature type="region of interest" description="Disordered" evidence="13">
    <location>
        <begin position="604"/>
        <end position="667"/>
    </location>
</feature>
<dbReference type="GO" id="GO:0006508">
    <property type="term" value="P:proteolysis"/>
    <property type="evidence" value="ECO:0007669"/>
    <property type="project" value="UniProtKB-KW"/>
</dbReference>
<evidence type="ECO:0000256" key="12">
    <source>
        <dbReference type="SAM" id="Coils"/>
    </source>
</evidence>
<evidence type="ECO:0000256" key="9">
    <source>
        <dbReference type="ARBA" id="ARBA00022801"/>
    </source>
</evidence>
<dbReference type="InterPro" id="IPR014851">
    <property type="entry name" value="BCS1_N"/>
</dbReference>
<feature type="compositionally biased region" description="Basic and acidic residues" evidence="13">
    <location>
        <begin position="1988"/>
        <end position="1998"/>
    </location>
</feature>
<evidence type="ECO:0000256" key="6">
    <source>
        <dbReference type="ARBA" id="ARBA00022741"/>
    </source>
</evidence>
<dbReference type="SMART" id="SM00382">
    <property type="entry name" value="AAA"/>
    <property type="match status" value="1"/>
</dbReference>
<evidence type="ECO:0000256" key="3">
    <source>
        <dbReference type="ARBA" id="ARBA00009085"/>
    </source>
</evidence>
<feature type="compositionally biased region" description="Polar residues" evidence="13">
    <location>
        <begin position="1170"/>
        <end position="1195"/>
    </location>
</feature>
<dbReference type="InterPro" id="IPR003959">
    <property type="entry name" value="ATPase_AAA_core"/>
</dbReference>
<feature type="compositionally biased region" description="Acidic residues" evidence="13">
    <location>
        <begin position="648"/>
        <end position="662"/>
    </location>
</feature>
<dbReference type="PANTHER" id="PTHR21646">
    <property type="entry name" value="UBIQUITIN CARBOXYL-TERMINAL HYDROLASE"/>
    <property type="match status" value="1"/>
</dbReference>
<feature type="region of interest" description="Disordered" evidence="13">
    <location>
        <begin position="490"/>
        <end position="540"/>
    </location>
</feature>
<feature type="compositionally biased region" description="Polar residues" evidence="13">
    <location>
        <begin position="1611"/>
        <end position="1621"/>
    </location>
</feature>
<evidence type="ECO:0000259" key="16">
    <source>
        <dbReference type="PROSITE" id="PS51283"/>
    </source>
</evidence>
<dbReference type="Gene3D" id="3.90.70.10">
    <property type="entry name" value="Cysteine proteinases"/>
    <property type="match status" value="2"/>
</dbReference>
<comment type="catalytic activity">
    <reaction evidence="1">
        <text>Thiol-dependent hydrolysis of ester, thioester, amide, peptide and isopeptide bonds formed by the C-terminal Gly of ubiquitin (a 76-residue protein attached to proteins as an intracellular targeting signal).</text>
        <dbReference type="EC" id="3.4.19.12"/>
    </reaction>
</comment>
<feature type="compositionally biased region" description="Polar residues" evidence="13">
    <location>
        <begin position="957"/>
        <end position="967"/>
    </location>
</feature>
<feature type="region of interest" description="Disordered" evidence="13">
    <location>
        <begin position="1169"/>
        <end position="1196"/>
    </location>
</feature>
<feature type="compositionally biased region" description="Low complexity" evidence="13">
    <location>
        <begin position="2279"/>
        <end position="2291"/>
    </location>
</feature>
<dbReference type="PROSITE" id="PS00973">
    <property type="entry name" value="USP_2"/>
    <property type="match status" value="1"/>
</dbReference>
<dbReference type="InterPro" id="IPR050185">
    <property type="entry name" value="Ub_carboxyl-term_hydrolase"/>
</dbReference>
<evidence type="ECO:0000256" key="5">
    <source>
        <dbReference type="ARBA" id="ARBA00022670"/>
    </source>
</evidence>
<dbReference type="GO" id="GO:0016579">
    <property type="term" value="P:protein deubiquitination"/>
    <property type="evidence" value="ECO:0007669"/>
    <property type="project" value="InterPro"/>
</dbReference>
<dbReference type="CDD" id="cd02674">
    <property type="entry name" value="Peptidase_C19R"/>
    <property type="match status" value="1"/>
</dbReference>
<dbReference type="GO" id="GO:0004843">
    <property type="term" value="F:cysteine-type deubiquitinase activity"/>
    <property type="evidence" value="ECO:0007669"/>
    <property type="project" value="UniProtKB-EC"/>
</dbReference>